<dbReference type="InterPro" id="IPR045076">
    <property type="entry name" value="MutS"/>
</dbReference>
<gene>
    <name evidence="6" type="ORF">g.33062</name>
</gene>
<dbReference type="SUPFAM" id="SSF52540">
    <property type="entry name" value="P-loop containing nucleoside triphosphate hydrolases"/>
    <property type="match status" value="1"/>
</dbReference>
<keyword evidence="4" id="KW-0238">DNA-binding</keyword>
<dbReference type="GO" id="GO:0005634">
    <property type="term" value="C:nucleus"/>
    <property type="evidence" value="ECO:0007669"/>
    <property type="project" value="TreeGrafter"/>
</dbReference>
<evidence type="ECO:0000256" key="3">
    <source>
        <dbReference type="ARBA" id="ARBA00022840"/>
    </source>
</evidence>
<dbReference type="GO" id="GO:0030983">
    <property type="term" value="F:mismatched DNA binding"/>
    <property type="evidence" value="ECO:0007669"/>
    <property type="project" value="InterPro"/>
</dbReference>
<dbReference type="InterPro" id="IPR000432">
    <property type="entry name" value="DNA_mismatch_repair_MutS_C"/>
</dbReference>
<comment type="similarity">
    <text evidence="1">Belongs to the DNA mismatch repair MutS family.</text>
</comment>
<evidence type="ECO:0000256" key="2">
    <source>
        <dbReference type="ARBA" id="ARBA00022741"/>
    </source>
</evidence>
<dbReference type="PANTHER" id="PTHR11361:SF20">
    <property type="entry name" value="MUTS PROTEIN HOMOLOG 5"/>
    <property type="match status" value="1"/>
</dbReference>
<feature type="non-terminal residue" evidence="6">
    <location>
        <position position="375"/>
    </location>
</feature>
<dbReference type="SUPFAM" id="SSF48334">
    <property type="entry name" value="DNA repair protein MutS, domain III"/>
    <property type="match status" value="1"/>
</dbReference>
<organism evidence="6">
    <name type="scientific">Homalodisca liturata</name>
    <dbReference type="NCBI Taxonomy" id="320908"/>
    <lineage>
        <taxon>Eukaryota</taxon>
        <taxon>Metazoa</taxon>
        <taxon>Ecdysozoa</taxon>
        <taxon>Arthropoda</taxon>
        <taxon>Hexapoda</taxon>
        <taxon>Insecta</taxon>
        <taxon>Pterygota</taxon>
        <taxon>Neoptera</taxon>
        <taxon>Paraneoptera</taxon>
        <taxon>Hemiptera</taxon>
        <taxon>Auchenorrhyncha</taxon>
        <taxon>Membracoidea</taxon>
        <taxon>Cicadellidae</taxon>
        <taxon>Cicadellinae</taxon>
        <taxon>Proconiini</taxon>
        <taxon>Homalodisca</taxon>
    </lineage>
</organism>
<feature type="non-terminal residue" evidence="6">
    <location>
        <position position="1"/>
    </location>
</feature>
<keyword evidence="3" id="KW-0067">ATP-binding</keyword>
<dbReference type="InterPro" id="IPR036187">
    <property type="entry name" value="DNA_mismatch_repair_MutS_sf"/>
</dbReference>
<dbReference type="InterPro" id="IPR027417">
    <property type="entry name" value="P-loop_NTPase"/>
</dbReference>
<dbReference type="Gene3D" id="3.40.50.300">
    <property type="entry name" value="P-loop containing nucleotide triphosphate hydrolases"/>
    <property type="match status" value="1"/>
</dbReference>
<dbReference type="AlphaFoldDB" id="A0A1B6JA90"/>
<dbReference type="GO" id="GO:0140664">
    <property type="term" value="F:ATP-dependent DNA damage sensor activity"/>
    <property type="evidence" value="ECO:0007669"/>
    <property type="project" value="InterPro"/>
</dbReference>
<evidence type="ECO:0000259" key="5">
    <source>
        <dbReference type="PROSITE" id="PS00486"/>
    </source>
</evidence>
<name>A0A1B6JA90_9HEMI</name>
<protein>
    <recommendedName>
        <fullName evidence="5">DNA mismatch repair proteins mutS family domain-containing protein</fullName>
    </recommendedName>
</protein>
<evidence type="ECO:0000313" key="6">
    <source>
        <dbReference type="EMBL" id="JAS96096.1"/>
    </source>
</evidence>
<feature type="domain" description="DNA mismatch repair proteins mutS family" evidence="5">
    <location>
        <begin position="237"/>
        <end position="253"/>
    </location>
</feature>
<dbReference type="Pfam" id="PF00488">
    <property type="entry name" value="MutS_V"/>
    <property type="match status" value="1"/>
</dbReference>
<dbReference type="SMART" id="SM00534">
    <property type="entry name" value="MUTSac"/>
    <property type="match status" value="1"/>
</dbReference>
<accession>A0A1B6JA90</accession>
<dbReference type="PROSITE" id="PS00486">
    <property type="entry name" value="DNA_MISMATCH_REPAIR_2"/>
    <property type="match status" value="1"/>
</dbReference>
<dbReference type="GO" id="GO:0005524">
    <property type="term" value="F:ATP binding"/>
    <property type="evidence" value="ECO:0007669"/>
    <property type="project" value="UniProtKB-KW"/>
</dbReference>
<evidence type="ECO:0000256" key="1">
    <source>
        <dbReference type="ARBA" id="ARBA00006271"/>
    </source>
</evidence>
<evidence type="ECO:0000256" key="4">
    <source>
        <dbReference type="ARBA" id="ARBA00023125"/>
    </source>
</evidence>
<dbReference type="GO" id="GO:0051026">
    <property type="term" value="P:chiasma assembly"/>
    <property type="evidence" value="ECO:0007669"/>
    <property type="project" value="TreeGrafter"/>
</dbReference>
<sequence length="375" mass="42115">DFVESCSMVYIPEAGYMLAIPYWDTDLTEEQLQSMPNLQFKFKTTDIVHYKSARCYELDSLLGDVQLKVIEIESRIVLKLVQYIQRNIAPLVQLTSLIAELDCLLALTQSARDYNLVRPTLTKDKQIHITKGRHILQELCVDVFVPNDTNSNEEHGYVKILSGPNASGKSVYLKQVALIVYLAHIGSFVPSEHATIGILDEIHTRVQTVESISTHLSAFMLDLRQMSLALRNSSSNSLVLVDEFGKGTTEIDGLGILSACLENFIERGNDCPHLFVSTHFHSLPKMLPTSHNVKVKHLEHIVYKGELVYLYRLKDGDVQSSFALQVAQAQGLAKSSADRATMILNGLREEAEMTVDSNNRLANVIAKRRLFLKKL</sequence>
<dbReference type="PANTHER" id="PTHR11361">
    <property type="entry name" value="DNA MISMATCH REPAIR PROTEIN MUTS FAMILY MEMBER"/>
    <property type="match status" value="1"/>
</dbReference>
<reference evidence="6" key="1">
    <citation type="submission" date="2015-11" db="EMBL/GenBank/DDBJ databases">
        <title>De novo transcriptome assembly of four potential Pierce s Disease insect vectors from Arizona vineyards.</title>
        <authorList>
            <person name="Tassone E.E."/>
        </authorList>
    </citation>
    <scope>NUCLEOTIDE SEQUENCE</scope>
</reference>
<keyword evidence="2" id="KW-0547">Nucleotide-binding</keyword>
<proteinExistence type="inferred from homology"/>
<dbReference type="EMBL" id="GECU01011610">
    <property type="protein sequence ID" value="JAS96096.1"/>
    <property type="molecule type" value="Transcribed_RNA"/>
</dbReference>
<dbReference type="GO" id="GO:0006298">
    <property type="term" value="P:mismatch repair"/>
    <property type="evidence" value="ECO:0007669"/>
    <property type="project" value="InterPro"/>
</dbReference>